<dbReference type="Gene3D" id="2.10.230.10">
    <property type="entry name" value="Heat shock protein DnaJ, cysteine-rich domain"/>
    <property type="match status" value="1"/>
</dbReference>
<feature type="binding site" evidence="8">
    <location>
        <position position="210"/>
    </location>
    <ligand>
        <name>Zn(2+)</name>
        <dbReference type="ChEBI" id="CHEBI:29105"/>
        <label>2</label>
    </ligand>
</feature>
<evidence type="ECO:0000256" key="6">
    <source>
        <dbReference type="ARBA" id="ARBA00061004"/>
    </source>
</evidence>
<evidence type="ECO:0000256" key="10">
    <source>
        <dbReference type="SAM" id="MobiDB-lite"/>
    </source>
</evidence>
<feature type="compositionally biased region" description="Basic and acidic residues" evidence="10">
    <location>
        <begin position="40"/>
        <end position="55"/>
    </location>
</feature>
<evidence type="ECO:0000256" key="2">
    <source>
        <dbReference type="ARBA" id="ARBA00022737"/>
    </source>
</evidence>
<feature type="binding site" evidence="8">
    <location>
        <position position="224"/>
    </location>
    <ligand>
        <name>Zn(2+)</name>
        <dbReference type="ChEBI" id="CHEBI:29105"/>
        <label>1</label>
    </ligand>
</feature>
<feature type="repeat" description="CXXCXGXG motif" evidence="8">
    <location>
        <begin position="210"/>
        <end position="217"/>
    </location>
</feature>
<comment type="subunit">
    <text evidence="8">Homodimer.</text>
</comment>
<dbReference type="SUPFAM" id="SSF49493">
    <property type="entry name" value="HSP40/DnaJ peptide-binding domain"/>
    <property type="match status" value="2"/>
</dbReference>
<dbReference type="PROSITE" id="PS51188">
    <property type="entry name" value="ZF_CR"/>
    <property type="match status" value="1"/>
</dbReference>
<feature type="binding site" evidence="8">
    <location>
        <position position="227"/>
    </location>
    <ligand>
        <name>Zn(2+)</name>
        <dbReference type="ChEBI" id="CHEBI:29105"/>
        <label>1</label>
    </ligand>
</feature>
<dbReference type="Pfam" id="PF00226">
    <property type="entry name" value="DnaJ"/>
    <property type="match status" value="1"/>
</dbReference>
<evidence type="ECO:0000313" key="14">
    <source>
        <dbReference type="Proteomes" id="UP000317778"/>
    </source>
</evidence>
<evidence type="ECO:0000256" key="9">
    <source>
        <dbReference type="PROSITE-ProRule" id="PRU00546"/>
    </source>
</evidence>
<dbReference type="PANTHER" id="PTHR43096:SF52">
    <property type="entry name" value="DNAJ HOMOLOG 1, MITOCHONDRIAL-RELATED"/>
    <property type="match status" value="1"/>
</dbReference>
<comment type="cofactor">
    <cofactor evidence="8">
        <name>Zn(2+)</name>
        <dbReference type="ChEBI" id="CHEBI:29105"/>
    </cofactor>
    <text evidence="8">Binds 2 Zn(2+) ions per monomer.</text>
</comment>
<comment type="domain">
    <text evidence="8">The J domain is necessary and sufficient to stimulate DnaK ATPase activity. Zinc center 1 plays an important role in the autonomous, DnaK-independent chaperone activity of DnaJ. Zinc center 2 is essential for interaction with DnaK and for DnaJ activity.</text>
</comment>
<dbReference type="HAMAP" id="MF_01152">
    <property type="entry name" value="DnaJ"/>
    <property type="match status" value="1"/>
</dbReference>
<keyword evidence="1 8" id="KW-0479">Metal-binding</keyword>
<dbReference type="Gene3D" id="2.60.260.20">
    <property type="entry name" value="Urease metallochaperone UreE, N-terminal domain"/>
    <property type="match status" value="2"/>
</dbReference>
<organism evidence="13 14">
    <name type="scientific">candidate division TA06 bacterium B3_TA06</name>
    <dbReference type="NCBI Taxonomy" id="2012487"/>
    <lineage>
        <taxon>Bacteria</taxon>
        <taxon>Bacteria division TA06</taxon>
    </lineage>
</organism>
<dbReference type="GO" id="GO:0042026">
    <property type="term" value="P:protein refolding"/>
    <property type="evidence" value="ECO:0007669"/>
    <property type="project" value="TreeGrafter"/>
</dbReference>
<dbReference type="Pfam" id="PF00684">
    <property type="entry name" value="DnaJ_CXXCXGXG"/>
    <property type="match status" value="1"/>
</dbReference>
<evidence type="ECO:0000259" key="11">
    <source>
        <dbReference type="PROSITE" id="PS50076"/>
    </source>
</evidence>
<dbReference type="InterPro" id="IPR008971">
    <property type="entry name" value="HSP40/DnaJ_pept-bd"/>
</dbReference>
<dbReference type="GO" id="GO:0031072">
    <property type="term" value="F:heat shock protein binding"/>
    <property type="evidence" value="ECO:0007669"/>
    <property type="project" value="InterPro"/>
</dbReference>
<comment type="function">
    <text evidence="8">Participates actively in the response to hyperosmotic and heat shock by preventing the aggregation of stress-denatured proteins and by disaggregating proteins, also in an autonomous, DnaK-independent fashion. Unfolded proteins bind initially to DnaJ; upon interaction with the DnaJ-bound protein, DnaK hydrolyzes its bound ATP, resulting in the formation of a stable complex. GrpE releases ADP from DnaK; ATP binding to DnaK triggers the release of the substrate protein, thus completing the reaction cycle. Several rounds of ATP-dependent interactions between DnaJ, DnaK and GrpE are required for fully efficient folding. Also involved, together with DnaK and GrpE, in the DNA replication of plasmids through activation of initiation proteins.</text>
</comment>
<evidence type="ECO:0000256" key="7">
    <source>
        <dbReference type="ARBA" id="ARBA00067609"/>
    </source>
</evidence>
<keyword evidence="8" id="KW-0346">Stress response</keyword>
<dbReference type="GO" id="GO:0008270">
    <property type="term" value="F:zinc ion binding"/>
    <property type="evidence" value="ECO:0007669"/>
    <property type="project" value="UniProtKB-UniRule"/>
</dbReference>
<dbReference type="GO" id="GO:0006260">
    <property type="term" value="P:DNA replication"/>
    <property type="evidence" value="ECO:0007669"/>
    <property type="project" value="UniProtKB-KW"/>
</dbReference>
<accession>A0A532UZ39</accession>
<dbReference type="GO" id="GO:0051082">
    <property type="term" value="F:unfolded protein binding"/>
    <property type="evidence" value="ECO:0007669"/>
    <property type="project" value="UniProtKB-UniRule"/>
</dbReference>
<comment type="subcellular location">
    <subcellularLocation>
        <location evidence="8">Cytoplasm</location>
    </subcellularLocation>
</comment>
<feature type="domain" description="CR-type" evidence="12">
    <location>
        <begin position="157"/>
        <end position="236"/>
    </location>
</feature>
<feature type="domain" description="J" evidence="11">
    <location>
        <begin position="13"/>
        <end position="79"/>
    </location>
</feature>
<feature type="repeat" description="CXXCXGXG motif" evidence="8">
    <location>
        <begin position="224"/>
        <end position="231"/>
    </location>
</feature>
<dbReference type="Gene3D" id="1.10.287.110">
    <property type="entry name" value="DnaJ domain"/>
    <property type="match status" value="1"/>
</dbReference>
<keyword evidence="5 8" id="KW-0143">Chaperone</keyword>
<dbReference type="InterPro" id="IPR012724">
    <property type="entry name" value="DnaJ"/>
</dbReference>
<dbReference type="CDD" id="cd10719">
    <property type="entry name" value="DnaJ_zf"/>
    <property type="match status" value="1"/>
</dbReference>
<dbReference type="EMBL" id="NJBO01000020">
    <property type="protein sequence ID" value="TKJ40149.1"/>
    <property type="molecule type" value="Genomic_DNA"/>
</dbReference>
<dbReference type="InterPro" id="IPR036869">
    <property type="entry name" value="J_dom_sf"/>
</dbReference>
<dbReference type="SMART" id="SM00271">
    <property type="entry name" value="DnaJ"/>
    <property type="match status" value="1"/>
</dbReference>
<feature type="binding site" evidence="8">
    <location>
        <position position="173"/>
    </location>
    <ligand>
        <name>Zn(2+)</name>
        <dbReference type="ChEBI" id="CHEBI:29105"/>
        <label>1</label>
    </ligand>
</feature>
<evidence type="ECO:0000256" key="8">
    <source>
        <dbReference type="HAMAP-Rule" id="MF_01152"/>
    </source>
</evidence>
<keyword evidence="8" id="KW-0235">DNA replication</keyword>
<dbReference type="FunFam" id="2.10.230.10:FF:000002">
    <property type="entry name" value="Molecular chaperone DnaJ"/>
    <property type="match status" value="1"/>
</dbReference>
<dbReference type="PROSITE" id="PS00636">
    <property type="entry name" value="DNAJ_1"/>
    <property type="match status" value="1"/>
</dbReference>
<dbReference type="InterPro" id="IPR018253">
    <property type="entry name" value="DnaJ_domain_CS"/>
</dbReference>
<dbReference type="Proteomes" id="UP000317778">
    <property type="component" value="Unassembled WGS sequence"/>
</dbReference>
<dbReference type="CDD" id="cd10747">
    <property type="entry name" value="DnaJ_C"/>
    <property type="match status" value="1"/>
</dbReference>
<dbReference type="FunFam" id="2.60.260.20:FF:000005">
    <property type="entry name" value="Chaperone protein dnaJ 1, mitochondrial"/>
    <property type="match status" value="1"/>
</dbReference>
<protein>
    <recommendedName>
        <fullName evidence="7 8">Chaperone protein DnaJ</fullName>
    </recommendedName>
</protein>
<keyword evidence="4 8" id="KW-0862">Zinc</keyword>
<feature type="binding site" evidence="8">
    <location>
        <position position="187"/>
    </location>
    <ligand>
        <name>Zn(2+)</name>
        <dbReference type="ChEBI" id="CHEBI:29105"/>
        <label>2</label>
    </ligand>
</feature>
<evidence type="ECO:0000256" key="3">
    <source>
        <dbReference type="ARBA" id="ARBA00022771"/>
    </source>
</evidence>
<dbReference type="NCBIfam" id="TIGR02349">
    <property type="entry name" value="DnaJ_bact"/>
    <property type="match status" value="1"/>
</dbReference>
<evidence type="ECO:0000313" key="13">
    <source>
        <dbReference type="EMBL" id="TKJ40149.1"/>
    </source>
</evidence>
<dbReference type="InterPro" id="IPR036410">
    <property type="entry name" value="HSP_DnaJ_Cys-rich_dom_sf"/>
</dbReference>
<sequence length="383" mass="42825">MRKGVLRVAAKRDYYEVLGVDKSASEDDIKKAYRKLARRNHPDANPSDREGSRERFKQVSEAYDVLSNPEKRRLYDQFGHAGVSRQYGPAGFNMNDFFRQHQSEFETDSVFGDIFSSLFESLFGFGSAGFRGADPRRRIGGDIRIKIQLSLEEIANGARKRVQVSRYDRCEACVGKGGHNPQTCSTCQGRGQVVTVSRSFFGTFRERRVCPNCAGTGEIFKETCKKCAGSGRVKKSHKIELNIPAGVAAGNYMRLRDEGHWGPGGRGDVIIEFAEKPHNLFKRIGDDIMIEFPISFTTAALGGNVDVPTLNGKRKIKIQSGTQSGAVYRIRKQGIEHLNGGKGDELVRIIVHTPKRLSAAQRKLLQELADKDYKVPNPRKPKR</sequence>
<feature type="repeat" description="CXXCXGXG motif" evidence="8">
    <location>
        <begin position="184"/>
        <end position="191"/>
    </location>
</feature>
<keyword evidence="3 8" id="KW-0863">Zinc-finger</keyword>
<evidence type="ECO:0000256" key="4">
    <source>
        <dbReference type="ARBA" id="ARBA00022833"/>
    </source>
</evidence>
<dbReference type="InterPro" id="IPR001623">
    <property type="entry name" value="DnaJ_domain"/>
</dbReference>
<keyword evidence="2 8" id="KW-0677">Repeat</keyword>
<name>A0A532UZ39_UNCT6</name>
<feature type="region of interest" description="Disordered" evidence="10">
    <location>
        <begin position="35"/>
        <end position="55"/>
    </location>
</feature>
<dbReference type="PRINTS" id="PR00625">
    <property type="entry name" value="JDOMAIN"/>
</dbReference>
<feature type="repeat" description="CXXCXGXG motif" evidence="8">
    <location>
        <begin position="170"/>
        <end position="177"/>
    </location>
</feature>
<dbReference type="CDD" id="cd06257">
    <property type="entry name" value="DnaJ"/>
    <property type="match status" value="1"/>
</dbReference>
<dbReference type="InterPro" id="IPR001305">
    <property type="entry name" value="HSP_DnaJ_Cys-rich_dom"/>
</dbReference>
<evidence type="ECO:0000256" key="1">
    <source>
        <dbReference type="ARBA" id="ARBA00022723"/>
    </source>
</evidence>
<comment type="caution">
    <text evidence="13">The sequence shown here is derived from an EMBL/GenBank/DDBJ whole genome shotgun (WGS) entry which is preliminary data.</text>
</comment>
<keyword evidence="8" id="KW-0963">Cytoplasm</keyword>
<dbReference type="SUPFAM" id="SSF46565">
    <property type="entry name" value="Chaperone J-domain"/>
    <property type="match status" value="1"/>
</dbReference>
<proteinExistence type="inferred from homology"/>
<feature type="binding site" evidence="8">
    <location>
        <position position="213"/>
    </location>
    <ligand>
        <name>Zn(2+)</name>
        <dbReference type="ChEBI" id="CHEBI:29105"/>
        <label>2</label>
    </ligand>
</feature>
<dbReference type="InterPro" id="IPR002939">
    <property type="entry name" value="DnaJ_C"/>
</dbReference>
<feature type="binding site" evidence="8">
    <location>
        <position position="184"/>
    </location>
    <ligand>
        <name>Zn(2+)</name>
        <dbReference type="ChEBI" id="CHEBI:29105"/>
        <label>2</label>
    </ligand>
</feature>
<dbReference type="SUPFAM" id="SSF57938">
    <property type="entry name" value="DnaJ/Hsp40 cysteine-rich domain"/>
    <property type="match status" value="1"/>
</dbReference>
<dbReference type="GO" id="GO:0009408">
    <property type="term" value="P:response to heat"/>
    <property type="evidence" value="ECO:0007669"/>
    <property type="project" value="InterPro"/>
</dbReference>
<gene>
    <name evidence="8 13" type="primary">dnaJ</name>
    <name evidence="13" type="ORF">CEE36_09825</name>
</gene>
<dbReference type="PANTHER" id="PTHR43096">
    <property type="entry name" value="DNAJ HOMOLOG 1, MITOCHONDRIAL-RELATED"/>
    <property type="match status" value="1"/>
</dbReference>
<evidence type="ECO:0000256" key="5">
    <source>
        <dbReference type="ARBA" id="ARBA00023186"/>
    </source>
</evidence>
<comment type="similarity">
    <text evidence="6 8">Belongs to the DnaJ family.</text>
</comment>
<evidence type="ECO:0000259" key="12">
    <source>
        <dbReference type="PROSITE" id="PS51188"/>
    </source>
</evidence>
<reference evidence="13 14" key="1">
    <citation type="submission" date="2017-06" db="EMBL/GenBank/DDBJ databases">
        <title>Novel microbial phyla capable of carbon fixation and sulfur reduction in deep-sea sediments.</title>
        <authorList>
            <person name="Huang J."/>
            <person name="Baker B."/>
            <person name="Wang Y."/>
        </authorList>
    </citation>
    <scope>NUCLEOTIDE SEQUENCE [LARGE SCALE GENOMIC DNA]</scope>
    <source>
        <strain evidence="13">B3_TA06</strain>
    </source>
</reference>
<feature type="zinc finger region" description="CR-type" evidence="9">
    <location>
        <begin position="157"/>
        <end position="236"/>
    </location>
</feature>
<dbReference type="Pfam" id="PF01556">
    <property type="entry name" value="DnaJ_C"/>
    <property type="match status" value="1"/>
</dbReference>
<dbReference type="GO" id="GO:0005524">
    <property type="term" value="F:ATP binding"/>
    <property type="evidence" value="ECO:0007669"/>
    <property type="project" value="InterPro"/>
</dbReference>
<feature type="binding site" evidence="8">
    <location>
        <position position="170"/>
    </location>
    <ligand>
        <name>Zn(2+)</name>
        <dbReference type="ChEBI" id="CHEBI:29105"/>
        <label>1</label>
    </ligand>
</feature>
<dbReference type="PROSITE" id="PS50076">
    <property type="entry name" value="DNAJ_2"/>
    <property type="match status" value="1"/>
</dbReference>
<dbReference type="GO" id="GO:0005737">
    <property type="term" value="C:cytoplasm"/>
    <property type="evidence" value="ECO:0007669"/>
    <property type="project" value="UniProtKB-SubCell"/>
</dbReference>
<dbReference type="AlphaFoldDB" id="A0A532UZ39"/>
<dbReference type="NCBIfam" id="NF008035">
    <property type="entry name" value="PRK10767.1"/>
    <property type="match status" value="1"/>
</dbReference>